<comment type="similarity">
    <text evidence="1">Belongs to the N(4)/N(6)-methyltransferase family.</text>
</comment>
<accession>A0A415DF34</accession>
<feature type="domain" description="DNA methylase adenine-specific" evidence="8">
    <location>
        <begin position="163"/>
        <end position="436"/>
    </location>
</feature>
<comment type="caution">
    <text evidence="10">The sequence shown here is derived from an EMBL/GenBank/DDBJ whole genome shotgun (WGS) entry which is preliminary data.</text>
</comment>
<dbReference type="GO" id="GO:0032259">
    <property type="term" value="P:methylation"/>
    <property type="evidence" value="ECO:0007669"/>
    <property type="project" value="UniProtKB-KW"/>
</dbReference>
<keyword evidence="4 10" id="KW-0808">Transferase</keyword>
<name>A0A415DF34_PHOVU</name>
<dbReference type="AlphaFoldDB" id="A0A415DF34"/>
<dbReference type="RefSeq" id="WP_118327799.1">
    <property type="nucleotide sequence ID" value="NZ_QRMN01000038.1"/>
</dbReference>
<dbReference type="PROSITE" id="PS00092">
    <property type="entry name" value="N6_MTASE"/>
    <property type="match status" value="1"/>
</dbReference>
<protein>
    <recommendedName>
        <fullName evidence="2">site-specific DNA-methyltransferase (adenine-specific)</fullName>
        <ecNumber evidence="2">2.1.1.72</ecNumber>
    </recommendedName>
</protein>
<evidence type="ECO:0000256" key="6">
    <source>
        <dbReference type="ARBA" id="ARBA00022747"/>
    </source>
</evidence>
<dbReference type="GO" id="GO:0009307">
    <property type="term" value="P:DNA restriction-modification system"/>
    <property type="evidence" value="ECO:0007669"/>
    <property type="project" value="UniProtKB-KW"/>
</dbReference>
<reference evidence="10 11" key="1">
    <citation type="submission" date="2018-08" db="EMBL/GenBank/DDBJ databases">
        <title>A genome reference for cultivated species of the human gut microbiota.</title>
        <authorList>
            <person name="Zou Y."/>
            <person name="Xue W."/>
            <person name="Luo G."/>
        </authorList>
    </citation>
    <scope>NUCLEOTIDE SEQUENCE [LARGE SCALE GENOMIC DNA]</scope>
    <source>
        <strain evidence="10 11">AM09-18</strain>
    </source>
</reference>
<evidence type="ECO:0000259" key="8">
    <source>
        <dbReference type="Pfam" id="PF02384"/>
    </source>
</evidence>
<dbReference type="GO" id="GO:0008170">
    <property type="term" value="F:N-methyltransferase activity"/>
    <property type="evidence" value="ECO:0007669"/>
    <property type="project" value="InterPro"/>
</dbReference>
<dbReference type="InterPro" id="IPR003356">
    <property type="entry name" value="DNA_methylase_A-5"/>
</dbReference>
<proteinExistence type="inferred from homology"/>
<evidence type="ECO:0000313" key="11">
    <source>
        <dbReference type="Proteomes" id="UP000283958"/>
    </source>
</evidence>
<sequence length="682" mass="78227">MTEQELANIIWNIKEIIRNLYDDSEVEDVILPFTLLRRLDCVLENSYESVLEELNKSAENVRKYKLQQLMRKNHLTFFNTSGLSLRKLLNSSNQIGDSFKTYLEGFTDNVKDILVNFVREDGDSEAVDLSRIYSRLDRGNKLYAVVKEFVEKADLHPNVVSNAMMGTVFEMVIRRSKESTNTKAGQYYTPREIVRLLVSLTMCGKEEELFVPGKAFTIYDPCCGTGGMLTVGREYLQEMAQNAHLKVYLYGQELSQKTYAICKADLLMKGDDQNLDEQLFQGDTLENDKLYGKKFNFMLANPPFGVDWGKDEKVKAAVEKDNCPGGRFEAGLPSTTDGSLLFLQHMIAKMDDVAGSRIGIVLNGSPLFNGDAGSGWSNIRKMLLDRNLLDCIVALPKNLFYGTDISSYLWILDNKRPEERLNKVLFIDAAHTEYTQLLPKNLGKKRFKIRPCGASDILDIYRDYRSCSRDIVYEKTGETERLEIAKLLDYDDFRYTTVATRRPLRLWFANVTTKYEALCADEEFDVNLPKNQILKEVVRLDGIDEQRSDREFFQFLKDHKIKYTTTQTTLLRNTLGTISEDAPTVTKNPLKTDSEIVADSNLNDTEKIPQKQDIDEYFAREVLPYASDAWMDRSKDKLGVEFPFTRLFYIYRPLRSAEAILADLAALDHEMDNDLEIIKSEE</sequence>
<gene>
    <name evidence="10" type="ORF">DW105_14740</name>
</gene>
<evidence type="ECO:0000256" key="4">
    <source>
        <dbReference type="ARBA" id="ARBA00022679"/>
    </source>
</evidence>
<dbReference type="Pfam" id="PF12161">
    <property type="entry name" value="HsdM_N"/>
    <property type="match status" value="1"/>
</dbReference>
<organism evidence="10 11">
    <name type="scientific">Phocaeicola vulgatus</name>
    <name type="common">Bacteroides vulgatus</name>
    <dbReference type="NCBI Taxonomy" id="821"/>
    <lineage>
        <taxon>Bacteria</taxon>
        <taxon>Pseudomonadati</taxon>
        <taxon>Bacteroidota</taxon>
        <taxon>Bacteroidia</taxon>
        <taxon>Bacteroidales</taxon>
        <taxon>Bacteroidaceae</taxon>
        <taxon>Phocaeicola</taxon>
    </lineage>
</organism>
<keyword evidence="3 10" id="KW-0489">Methyltransferase</keyword>
<dbReference type="CDD" id="cd02440">
    <property type="entry name" value="AdoMet_MTases"/>
    <property type="match status" value="1"/>
</dbReference>
<evidence type="ECO:0000256" key="3">
    <source>
        <dbReference type="ARBA" id="ARBA00022603"/>
    </source>
</evidence>
<dbReference type="InterPro" id="IPR051537">
    <property type="entry name" value="DNA_Adenine_Mtase"/>
</dbReference>
<dbReference type="InterPro" id="IPR029063">
    <property type="entry name" value="SAM-dependent_MTases_sf"/>
</dbReference>
<dbReference type="SUPFAM" id="SSF53335">
    <property type="entry name" value="S-adenosyl-L-methionine-dependent methyltransferases"/>
    <property type="match status" value="1"/>
</dbReference>
<evidence type="ECO:0000259" key="9">
    <source>
        <dbReference type="Pfam" id="PF12161"/>
    </source>
</evidence>
<dbReference type="Pfam" id="PF02384">
    <property type="entry name" value="N6_Mtase"/>
    <property type="match status" value="1"/>
</dbReference>
<dbReference type="PANTHER" id="PTHR42933:SF3">
    <property type="entry name" value="TYPE I RESTRICTION ENZYME MJAVIII METHYLASE SUBUNIT"/>
    <property type="match status" value="1"/>
</dbReference>
<dbReference type="InterPro" id="IPR002052">
    <property type="entry name" value="DNA_methylase_N6_adenine_CS"/>
</dbReference>
<keyword evidence="6" id="KW-0680">Restriction system</keyword>
<keyword evidence="5" id="KW-0949">S-adenosyl-L-methionine</keyword>
<evidence type="ECO:0000313" key="10">
    <source>
        <dbReference type="EMBL" id="RHJ74601.1"/>
    </source>
</evidence>
<evidence type="ECO:0000256" key="1">
    <source>
        <dbReference type="ARBA" id="ARBA00006594"/>
    </source>
</evidence>
<dbReference type="Proteomes" id="UP000283958">
    <property type="component" value="Unassembled WGS sequence"/>
</dbReference>
<dbReference type="EC" id="2.1.1.72" evidence="2"/>
<dbReference type="PANTHER" id="PTHR42933">
    <property type="entry name" value="SLR6095 PROTEIN"/>
    <property type="match status" value="1"/>
</dbReference>
<dbReference type="GO" id="GO:0003677">
    <property type="term" value="F:DNA binding"/>
    <property type="evidence" value="ECO:0007669"/>
    <property type="project" value="InterPro"/>
</dbReference>
<dbReference type="PRINTS" id="PR00507">
    <property type="entry name" value="N12N6MTFRASE"/>
</dbReference>
<evidence type="ECO:0000256" key="2">
    <source>
        <dbReference type="ARBA" id="ARBA00011900"/>
    </source>
</evidence>
<dbReference type="InterPro" id="IPR022749">
    <property type="entry name" value="D12N6_MeTrfase_N"/>
</dbReference>
<dbReference type="GO" id="GO:0009007">
    <property type="term" value="F:site-specific DNA-methyltransferase (adenine-specific) activity"/>
    <property type="evidence" value="ECO:0007669"/>
    <property type="project" value="UniProtKB-EC"/>
</dbReference>
<dbReference type="Gene3D" id="3.40.50.150">
    <property type="entry name" value="Vaccinia Virus protein VP39"/>
    <property type="match status" value="1"/>
</dbReference>
<dbReference type="EMBL" id="QRMN01000038">
    <property type="protein sequence ID" value="RHJ74601.1"/>
    <property type="molecule type" value="Genomic_DNA"/>
</dbReference>
<feature type="domain" description="N6 adenine-specific DNA methyltransferase N-terminal" evidence="9">
    <location>
        <begin position="6"/>
        <end position="149"/>
    </location>
</feature>
<comment type="catalytic activity">
    <reaction evidence="7">
        <text>a 2'-deoxyadenosine in DNA + S-adenosyl-L-methionine = an N(6)-methyl-2'-deoxyadenosine in DNA + S-adenosyl-L-homocysteine + H(+)</text>
        <dbReference type="Rhea" id="RHEA:15197"/>
        <dbReference type="Rhea" id="RHEA-COMP:12418"/>
        <dbReference type="Rhea" id="RHEA-COMP:12419"/>
        <dbReference type="ChEBI" id="CHEBI:15378"/>
        <dbReference type="ChEBI" id="CHEBI:57856"/>
        <dbReference type="ChEBI" id="CHEBI:59789"/>
        <dbReference type="ChEBI" id="CHEBI:90615"/>
        <dbReference type="ChEBI" id="CHEBI:90616"/>
        <dbReference type="EC" id="2.1.1.72"/>
    </reaction>
</comment>
<evidence type="ECO:0000256" key="7">
    <source>
        <dbReference type="ARBA" id="ARBA00047942"/>
    </source>
</evidence>
<evidence type="ECO:0000256" key="5">
    <source>
        <dbReference type="ARBA" id="ARBA00022691"/>
    </source>
</evidence>